<dbReference type="Pfam" id="PF00415">
    <property type="entry name" value="RCC1"/>
    <property type="match status" value="4"/>
</dbReference>
<proteinExistence type="predicted"/>
<organism evidence="3 4">
    <name type="scientific">Stentor coeruleus</name>
    <dbReference type="NCBI Taxonomy" id="5963"/>
    <lineage>
        <taxon>Eukaryota</taxon>
        <taxon>Sar</taxon>
        <taxon>Alveolata</taxon>
        <taxon>Ciliophora</taxon>
        <taxon>Postciliodesmatophora</taxon>
        <taxon>Heterotrichea</taxon>
        <taxon>Heterotrichida</taxon>
        <taxon>Stentoridae</taxon>
        <taxon>Stentor</taxon>
    </lineage>
</organism>
<dbReference type="EMBL" id="MPUH01000262">
    <property type="protein sequence ID" value="OMJ84646.1"/>
    <property type="molecule type" value="Genomic_DNA"/>
</dbReference>
<dbReference type="InterPro" id="IPR009091">
    <property type="entry name" value="RCC1/BLIP-II"/>
</dbReference>
<feature type="repeat" description="RCC1" evidence="2">
    <location>
        <begin position="494"/>
        <end position="550"/>
    </location>
</feature>
<dbReference type="Proteomes" id="UP000187209">
    <property type="component" value="Unassembled WGS sequence"/>
</dbReference>
<evidence type="ECO:0000313" key="3">
    <source>
        <dbReference type="EMBL" id="OMJ84646.1"/>
    </source>
</evidence>
<dbReference type="OrthoDB" id="360151at2759"/>
<reference evidence="3 4" key="1">
    <citation type="submission" date="2016-11" db="EMBL/GenBank/DDBJ databases">
        <title>The macronuclear genome of Stentor coeruleus: a giant cell with tiny introns.</title>
        <authorList>
            <person name="Slabodnick M."/>
            <person name="Ruby J.G."/>
            <person name="Reiff S.B."/>
            <person name="Swart E.C."/>
            <person name="Gosai S."/>
            <person name="Prabakaran S."/>
            <person name="Witkowska E."/>
            <person name="Larue G.E."/>
            <person name="Fisher S."/>
            <person name="Freeman R.M."/>
            <person name="Gunawardena J."/>
            <person name="Chu W."/>
            <person name="Stover N.A."/>
            <person name="Gregory B.D."/>
            <person name="Nowacki M."/>
            <person name="Derisi J."/>
            <person name="Roy S.W."/>
            <person name="Marshall W.F."/>
            <person name="Sood P."/>
        </authorList>
    </citation>
    <scope>NUCLEOTIDE SEQUENCE [LARGE SCALE GENOMIC DNA]</scope>
    <source>
        <strain evidence="3">WM001</strain>
    </source>
</reference>
<feature type="repeat" description="RCC1" evidence="2">
    <location>
        <begin position="384"/>
        <end position="433"/>
    </location>
</feature>
<dbReference type="PANTHER" id="PTHR22872">
    <property type="entry name" value="BTK-BINDING PROTEIN-RELATED"/>
    <property type="match status" value="1"/>
</dbReference>
<protein>
    <submittedName>
        <fullName evidence="3">Uncharacterized protein</fullName>
    </submittedName>
</protein>
<dbReference type="PRINTS" id="PR00633">
    <property type="entry name" value="RCCNDNSATION"/>
</dbReference>
<keyword evidence="1" id="KW-0677">Repeat</keyword>
<dbReference type="SUPFAM" id="SSF50985">
    <property type="entry name" value="RCC1/BLIP-II"/>
    <property type="match status" value="1"/>
</dbReference>
<accession>A0A1R2C6L0</accession>
<sequence>MKNTIQAPPPFKSLKAKTPNSFILQKSSEYQGPLASKPQLFFNVFSTFRIDPLYCYSTLTYASTKTVNNHAIIPSSEFSYPEYYDLTEAINEICSQSPFKTLEHTSPEVTYSSVNTIEFGLDRCESEAKKLTESKKQLVKQVLREIGKTHEFESSEFSVNLDISESVYFDTSSVYSKVPNSYASVSSKSIFSVTDTHHTMIPTNEEELITCSKESYIVELVPENTFEINNIRHSTDISGIDEGSVHISTRLFLPKACASKNILTSTPKEINIFDDFPVFVKDISLMLPDIPNVLSPIYRKIVFCASVSNPRNLEIKNAVTCTGFIACPIIEFSNLESHSRGIIQYRENKVIRLISERIAFDMLTRQVSWMSFGFEHCCLLTTEGEVYSWGYGASGCLGQGHLLSCTFPTLISHLPKSTYIESGAYHTVAITESEEIYVWGRGDVNQLGIPEKNLQKDHLGCFTSLPTKIELFGSKKIKGTACGEAHTLVIDNEGALYSFGWAEDGQLGLPNNWIKDKYMSFSPRRVIYLKHKKVVKASAGAIFSLALTDSGEIYIWGNGELGQLGLGNTVKKMEFPSIVTSLEKEIIVDAVCGEAHVICVSKAGTLYGWGQGLAGIFEMRGNQFPYGSDVVCNLPRRLAELDISHRIRI</sequence>
<dbReference type="InterPro" id="IPR000408">
    <property type="entry name" value="Reg_chr_condens"/>
</dbReference>
<name>A0A1R2C6L0_9CILI</name>
<dbReference type="Gene3D" id="2.130.10.30">
    <property type="entry name" value="Regulator of chromosome condensation 1/beta-lactamase-inhibitor protein II"/>
    <property type="match status" value="1"/>
</dbReference>
<dbReference type="PROSITE" id="PS50012">
    <property type="entry name" value="RCC1_3"/>
    <property type="match status" value="4"/>
</dbReference>
<feature type="repeat" description="RCC1" evidence="2">
    <location>
        <begin position="434"/>
        <end position="493"/>
    </location>
</feature>
<gene>
    <name evidence="3" type="ORF">SteCoe_14163</name>
</gene>
<evidence type="ECO:0000313" key="4">
    <source>
        <dbReference type="Proteomes" id="UP000187209"/>
    </source>
</evidence>
<evidence type="ECO:0000256" key="2">
    <source>
        <dbReference type="PROSITE-ProRule" id="PRU00235"/>
    </source>
</evidence>
<dbReference type="AlphaFoldDB" id="A0A1R2C6L0"/>
<keyword evidence="4" id="KW-1185">Reference proteome</keyword>
<feature type="repeat" description="RCC1" evidence="2">
    <location>
        <begin position="551"/>
        <end position="603"/>
    </location>
</feature>
<evidence type="ECO:0000256" key="1">
    <source>
        <dbReference type="ARBA" id="ARBA00022737"/>
    </source>
</evidence>
<dbReference type="InterPro" id="IPR051625">
    <property type="entry name" value="Signaling_Regulatory_Domain"/>
</dbReference>
<comment type="caution">
    <text evidence="3">The sequence shown here is derived from an EMBL/GenBank/DDBJ whole genome shotgun (WGS) entry which is preliminary data.</text>
</comment>